<proteinExistence type="inferred from homology"/>
<dbReference type="EMBL" id="WHUV01000002">
    <property type="protein sequence ID" value="MQA54761.1"/>
    <property type="molecule type" value="Genomic_DNA"/>
</dbReference>
<dbReference type="SUPFAM" id="SSF48264">
    <property type="entry name" value="Cytochrome P450"/>
    <property type="match status" value="1"/>
</dbReference>
<dbReference type="Proteomes" id="UP000486534">
    <property type="component" value="Unassembled WGS sequence"/>
</dbReference>
<gene>
    <name evidence="3" type="ORF">GDH07_15710</name>
</gene>
<evidence type="ECO:0000256" key="1">
    <source>
        <dbReference type="ARBA" id="ARBA00001971"/>
    </source>
</evidence>
<dbReference type="AlphaFoldDB" id="A0A7X1PM50"/>
<reference evidence="3 4" key="1">
    <citation type="submission" date="2019-10" db="EMBL/GenBank/DDBJ databases">
        <title>Pseudomonas dajingensis sp. nov., isolated from the profound head ulcers of farmed Murray cod (Maccullochella peelii peelii).</title>
        <authorList>
            <person name="Liu Y."/>
        </authorList>
    </citation>
    <scope>NUCLEOTIDE SEQUENCE [LARGE SCALE GENOMIC DNA]</scope>
    <source>
        <strain evidence="3 4">MC042</strain>
    </source>
</reference>
<organism evidence="3 4">
    <name type="scientific">Pseudomonas piscis</name>
    <dbReference type="NCBI Taxonomy" id="2614538"/>
    <lineage>
        <taxon>Bacteria</taxon>
        <taxon>Pseudomonadati</taxon>
        <taxon>Pseudomonadota</taxon>
        <taxon>Gammaproteobacteria</taxon>
        <taxon>Pseudomonadales</taxon>
        <taxon>Pseudomonadaceae</taxon>
        <taxon>Pseudomonas</taxon>
    </lineage>
</organism>
<evidence type="ECO:0000256" key="2">
    <source>
        <dbReference type="ARBA" id="ARBA00010617"/>
    </source>
</evidence>
<dbReference type="PANTHER" id="PTHR46696">
    <property type="entry name" value="P450, PUTATIVE (EUROFUNG)-RELATED"/>
    <property type="match status" value="1"/>
</dbReference>
<dbReference type="InterPro" id="IPR002397">
    <property type="entry name" value="Cyt_P450_B"/>
</dbReference>
<dbReference type="CDD" id="cd11036">
    <property type="entry name" value="AknT-like"/>
    <property type="match status" value="1"/>
</dbReference>
<dbReference type="PRINTS" id="PR00359">
    <property type="entry name" value="BP450"/>
</dbReference>
<dbReference type="InterPro" id="IPR036396">
    <property type="entry name" value="Cyt_P450_sf"/>
</dbReference>
<dbReference type="GO" id="GO:0016705">
    <property type="term" value="F:oxidoreductase activity, acting on paired donors, with incorporation or reduction of molecular oxygen"/>
    <property type="evidence" value="ECO:0007669"/>
    <property type="project" value="InterPro"/>
</dbReference>
<dbReference type="Gene3D" id="1.10.630.10">
    <property type="entry name" value="Cytochrome P450"/>
    <property type="match status" value="1"/>
</dbReference>
<evidence type="ECO:0000313" key="4">
    <source>
        <dbReference type="Proteomes" id="UP000486534"/>
    </source>
</evidence>
<protein>
    <submittedName>
        <fullName evidence="3">Cytochrome P450</fullName>
    </submittedName>
</protein>
<sequence>MDLISTITHPDPYRHCYAALRAGSGLAYDAGLGLWIASSAEAVTAALEHPACRVRPLYEPVPAALANGPAAALFARLMRMNDGPRHSRPRATIEPGLRAMAGIDLMLALEHRRPPLDTPSDAAGVRRWQFQLPVAMVAGSFGVATAQQPEIARRTGELVAGLSPLGDASQRQAAHQAAHYLDQQMQALLHTDAPGPLLQAIRQQQGSLDPADLRANLVGLLVQAHDACAGLFGNALLALLDQPALAQRLRHDPAQLGTWLRQQQKLDPPVHNTRRFVAEPCTLAGVALQPGDTLLVLLAAANHDPALPPDQDLSFGAGRHQCPGRGLALNIVASLLLALLGTPALAELRLRWHYLPSLNGRIPWFNDALPTR</sequence>
<evidence type="ECO:0000313" key="3">
    <source>
        <dbReference type="EMBL" id="MQA54761.1"/>
    </source>
</evidence>
<dbReference type="InterPro" id="IPR017972">
    <property type="entry name" value="Cyt_P450_CS"/>
</dbReference>
<dbReference type="PANTHER" id="PTHR46696:SF1">
    <property type="entry name" value="CYTOCHROME P450 YJIB-RELATED"/>
    <property type="match status" value="1"/>
</dbReference>
<dbReference type="RefSeq" id="WP_152898121.1">
    <property type="nucleotide sequence ID" value="NZ_WHUV01000002.1"/>
</dbReference>
<comment type="cofactor">
    <cofactor evidence="1">
        <name>heme</name>
        <dbReference type="ChEBI" id="CHEBI:30413"/>
    </cofactor>
</comment>
<dbReference type="PROSITE" id="PS00086">
    <property type="entry name" value="CYTOCHROME_P450"/>
    <property type="match status" value="1"/>
</dbReference>
<name>A0A7X1PM50_9PSED</name>
<accession>A0A7X1PM50</accession>
<comment type="caution">
    <text evidence="3">The sequence shown here is derived from an EMBL/GenBank/DDBJ whole genome shotgun (WGS) entry which is preliminary data.</text>
</comment>
<comment type="similarity">
    <text evidence="2">Belongs to the cytochrome P450 family.</text>
</comment>
<dbReference type="GO" id="GO:0004497">
    <property type="term" value="F:monooxygenase activity"/>
    <property type="evidence" value="ECO:0007669"/>
    <property type="project" value="InterPro"/>
</dbReference>
<dbReference type="GO" id="GO:0020037">
    <property type="term" value="F:heme binding"/>
    <property type="evidence" value="ECO:0007669"/>
    <property type="project" value="InterPro"/>
</dbReference>
<dbReference type="GO" id="GO:0005506">
    <property type="term" value="F:iron ion binding"/>
    <property type="evidence" value="ECO:0007669"/>
    <property type="project" value="InterPro"/>
</dbReference>